<dbReference type="Pfam" id="PF08241">
    <property type="entry name" value="Methyltransf_11"/>
    <property type="match status" value="1"/>
</dbReference>
<name>A0A841R9X9_9SPIO</name>
<dbReference type="EMBL" id="JACHGJ010000002">
    <property type="protein sequence ID" value="MBB6480057.1"/>
    <property type="molecule type" value="Genomic_DNA"/>
</dbReference>
<dbReference type="InterPro" id="IPR013216">
    <property type="entry name" value="Methyltransf_11"/>
</dbReference>
<accession>A0A841R9X9</accession>
<protein>
    <submittedName>
        <fullName evidence="2">Ubiquinone/menaquinone biosynthesis C-methylase UbiE</fullName>
    </submittedName>
</protein>
<dbReference type="InterPro" id="IPR029063">
    <property type="entry name" value="SAM-dependent_MTases_sf"/>
</dbReference>
<dbReference type="PANTHER" id="PTHR43591">
    <property type="entry name" value="METHYLTRANSFERASE"/>
    <property type="match status" value="1"/>
</dbReference>
<proteinExistence type="predicted"/>
<evidence type="ECO:0000259" key="1">
    <source>
        <dbReference type="Pfam" id="PF08241"/>
    </source>
</evidence>
<dbReference type="PANTHER" id="PTHR43591:SF24">
    <property type="entry name" value="2-METHOXY-6-POLYPRENYL-1,4-BENZOQUINOL METHYLASE, MITOCHONDRIAL"/>
    <property type="match status" value="1"/>
</dbReference>
<keyword evidence="3" id="KW-1185">Reference proteome</keyword>
<reference evidence="2 3" key="1">
    <citation type="submission" date="2020-08" db="EMBL/GenBank/DDBJ databases">
        <title>Genomic Encyclopedia of Type Strains, Phase IV (KMG-IV): sequencing the most valuable type-strain genomes for metagenomic binning, comparative biology and taxonomic classification.</title>
        <authorList>
            <person name="Goeker M."/>
        </authorList>
    </citation>
    <scope>NUCLEOTIDE SEQUENCE [LARGE SCALE GENOMIC DNA]</scope>
    <source>
        <strain evidence="2 3">DSM 2461</strain>
    </source>
</reference>
<evidence type="ECO:0000313" key="2">
    <source>
        <dbReference type="EMBL" id="MBB6480057.1"/>
    </source>
</evidence>
<dbReference type="GO" id="GO:0032259">
    <property type="term" value="P:methylation"/>
    <property type="evidence" value="ECO:0007669"/>
    <property type="project" value="UniProtKB-KW"/>
</dbReference>
<keyword evidence="2" id="KW-0808">Transferase</keyword>
<dbReference type="CDD" id="cd02440">
    <property type="entry name" value="AdoMet_MTases"/>
    <property type="match status" value="1"/>
</dbReference>
<dbReference type="SUPFAM" id="SSF53335">
    <property type="entry name" value="S-adenosyl-L-methionine-dependent methyltransferases"/>
    <property type="match status" value="1"/>
</dbReference>
<keyword evidence="2" id="KW-0830">Ubiquinone</keyword>
<comment type="caution">
    <text evidence="2">The sequence shown here is derived from an EMBL/GenBank/DDBJ whole genome shotgun (WGS) entry which is preliminary data.</text>
</comment>
<organism evidence="2 3">
    <name type="scientific">Spirochaeta isovalerica</name>
    <dbReference type="NCBI Taxonomy" id="150"/>
    <lineage>
        <taxon>Bacteria</taxon>
        <taxon>Pseudomonadati</taxon>
        <taxon>Spirochaetota</taxon>
        <taxon>Spirochaetia</taxon>
        <taxon>Spirochaetales</taxon>
        <taxon>Spirochaetaceae</taxon>
        <taxon>Spirochaeta</taxon>
    </lineage>
</organism>
<keyword evidence="2" id="KW-0489">Methyltransferase</keyword>
<sequence>MERKFNPDKLARLNDPVRLEHIPPDFIREKLGLNGCSVMADIGAGTGLFTKAFLELCGGGKAFSADISPVMVDWMKENLIPEKGEIIPLLVEEKSLPIDSDSVDLAIMFNLYHELEAPDQSLAEVMRILKKGGKICIADWKKGETPSGPPQKIRVSADEISEALRNTGFQSIWSDDSLPFHSLVWAVK</sequence>
<dbReference type="AlphaFoldDB" id="A0A841R9X9"/>
<dbReference type="Proteomes" id="UP000587760">
    <property type="component" value="Unassembled WGS sequence"/>
</dbReference>
<feature type="domain" description="Methyltransferase type 11" evidence="1">
    <location>
        <begin position="41"/>
        <end position="137"/>
    </location>
</feature>
<dbReference type="GO" id="GO:0008757">
    <property type="term" value="F:S-adenosylmethionine-dependent methyltransferase activity"/>
    <property type="evidence" value="ECO:0007669"/>
    <property type="project" value="InterPro"/>
</dbReference>
<evidence type="ECO:0000313" key="3">
    <source>
        <dbReference type="Proteomes" id="UP000587760"/>
    </source>
</evidence>
<gene>
    <name evidence="2" type="ORF">HNR50_001715</name>
</gene>
<dbReference type="Gene3D" id="3.40.50.150">
    <property type="entry name" value="Vaccinia Virus protein VP39"/>
    <property type="match status" value="1"/>
</dbReference>
<dbReference type="RefSeq" id="WP_184745852.1">
    <property type="nucleotide sequence ID" value="NZ_JACHGJ010000002.1"/>
</dbReference>